<reference evidence="1 2" key="1">
    <citation type="submission" date="2023-01" db="EMBL/GenBank/DDBJ databases">
        <authorList>
            <person name="Kreplak J."/>
        </authorList>
    </citation>
    <scope>NUCLEOTIDE SEQUENCE [LARGE SCALE GENOMIC DNA]</scope>
</reference>
<keyword evidence="2" id="KW-1185">Reference proteome</keyword>
<dbReference type="EMBL" id="OX451737">
    <property type="protein sequence ID" value="CAI8599289.1"/>
    <property type="molecule type" value="Genomic_DNA"/>
</dbReference>
<dbReference type="Proteomes" id="UP001157006">
    <property type="component" value="Chromosome 2"/>
</dbReference>
<sequence length="210" mass="23242">MNDLYEAGGIMPTIDGKTMILAGVCKFFCNGVCTKVGADFGLANIAHTQTGQYIHISPLIFVSKAVGTEAEVYPAEASNKNDLLKKILPATVDDYIELVRANNIFGTNHRFTCRQLLLLHAMFDFSDTSYRKVALSFLQKLTSKPPKHEGDNEMNIGFNNLTSSTSVNQSLFSIVVLRFYLLEFVTIGFSATTRSLYAIQHTMASSTHRL</sequence>
<dbReference type="PANTHER" id="PTHR14418">
    <property type="entry name" value="CONDENSIN COMPLEX SUBUNIT 3-RELATED"/>
    <property type="match status" value="1"/>
</dbReference>
<dbReference type="GO" id="GO:0000796">
    <property type="term" value="C:condensin complex"/>
    <property type="evidence" value="ECO:0007669"/>
    <property type="project" value="InterPro"/>
</dbReference>
<dbReference type="PANTHER" id="PTHR14418:SF5">
    <property type="entry name" value="CONDENSIN COMPLEX SUBUNIT 3"/>
    <property type="match status" value="1"/>
</dbReference>
<organism evidence="1 2">
    <name type="scientific">Vicia faba</name>
    <name type="common">Broad bean</name>
    <name type="synonym">Faba vulgaris</name>
    <dbReference type="NCBI Taxonomy" id="3906"/>
    <lineage>
        <taxon>Eukaryota</taxon>
        <taxon>Viridiplantae</taxon>
        <taxon>Streptophyta</taxon>
        <taxon>Embryophyta</taxon>
        <taxon>Tracheophyta</taxon>
        <taxon>Spermatophyta</taxon>
        <taxon>Magnoliopsida</taxon>
        <taxon>eudicotyledons</taxon>
        <taxon>Gunneridae</taxon>
        <taxon>Pentapetalae</taxon>
        <taxon>rosids</taxon>
        <taxon>fabids</taxon>
        <taxon>Fabales</taxon>
        <taxon>Fabaceae</taxon>
        <taxon>Papilionoideae</taxon>
        <taxon>50 kb inversion clade</taxon>
        <taxon>NPAAA clade</taxon>
        <taxon>Hologalegina</taxon>
        <taxon>IRL clade</taxon>
        <taxon>Fabeae</taxon>
        <taxon>Vicia</taxon>
    </lineage>
</organism>
<gene>
    <name evidence="1" type="ORF">VFH_II168120</name>
</gene>
<dbReference type="GO" id="GO:0000793">
    <property type="term" value="C:condensed chromosome"/>
    <property type="evidence" value="ECO:0007669"/>
    <property type="project" value="TreeGrafter"/>
</dbReference>
<name>A0AAV0ZQN6_VICFA</name>
<dbReference type="AlphaFoldDB" id="A0AAV0ZQN6"/>
<dbReference type="InterPro" id="IPR027165">
    <property type="entry name" value="CND3"/>
</dbReference>
<evidence type="ECO:0000313" key="2">
    <source>
        <dbReference type="Proteomes" id="UP001157006"/>
    </source>
</evidence>
<dbReference type="GO" id="GO:0007076">
    <property type="term" value="P:mitotic chromosome condensation"/>
    <property type="evidence" value="ECO:0007669"/>
    <property type="project" value="InterPro"/>
</dbReference>
<accession>A0AAV0ZQN6</accession>
<proteinExistence type="predicted"/>
<evidence type="ECO:0000313" key="1">
    <source>
        <dbReference type="EMBL" id="CAI8599289.1"/>
    </source>
</evidence>
<protein>
    <submittedName>
        <fullName evidence="1">Uncharacterized protein</fullName>
    </submittedName>
</protein>